<gene>
    <name evidence="4" type="ORF">IO89_11095</name>
</gene>
<proteinExistence type="predicted"/>
<dbReference type="Pfam" id="PF14905">
    <property type="entry name" value="OMP_b-brl_3"/>
    <property type="match status" value="2"/>
</dbReference>
<protein>
    <recommendedName>
        <fullName evidence="3">Outer membrane protein beta-barrel domain-containing protein</fullName>
    </recommendedName>
</protein>
<organism evidence="4 5">
    <name type="scientific">Epilithonimonas lactis</name>
    <dbReference type="NCBI Taxonomy" id="421072"/>
    <lineage>
        <taxon>Bacteria</taxon>
        <taxon>Pseudomonadati</taxon>
        <taxon>Bacteroidota</taxon>
        <taxon>Flavobacteriia</taxon>
        <taxon>Flavobacteriales</taxon>
        <taxon>Weeksellaceae</taxon>
        <taxon>Chryseobacterium group</taxon>
        <taxon>Epilithonimonas</taxon>
    </lineage>
</organism>
<sequence>MRKFLFLLILICLRLNAQTYNVSGKVTDDNNAPLENATVSIIKQKDSSIINFTGTNKNGNFNFKVPTQNEPSFLQITGDKLKTYSKKFEVINKDEELGNIKLVKDLVTSIEEVQITVSPVKIKKDTVEYTASYLKVKPDAKIDELLKEIPGVETDEDGKITINGKPVNKILINGKPFFNKDGTIALQTFPADIIKKIQFTTSKTREEEFTGRTPKSDSMTVNFNIDEKNNKGNLSNLSLGYGSNKRYEGNLFMTRFQKNRNIALIAASNNINTTGFSVDSFFDNGGTRSKNSAVNGRAVNSGIMRTSIIGINYADKIGDNLDLEKLSLQYNDSNLETYSKTSRTTFLPDYKLDKNSERNGNSDTRKFNANTDANLKIDSLTNVTISANFANTSVDNVSDSNTFTLRDDENLNSSKSSVRGNSENNNFSPTIGLTRRFKNERRSLSASINNTFAQNVNRNYNLQETLFFQTPEDNDYRNQFSQTKNSRNTFGANFKYFEPISDSATVSVEMNFDHQNLSNERIVNDFDTNSNEYSNYNSLLSNTLIQNNDFLNTEINYNLNKEKLTFRAGANLNYSKLDLNSIYNQENIPLKKNFVLPEYSLMLQYKFTKSKSLRITNNANYTIPSAMELNPFVDISNPLITVQGNKDLKSTWQNSTNINYNSNDVARGINFFATMNFSYINNDIVDFSYFDESGKQFSTYANISGNKRANFNTSFSKSYKWNGNRLRIAPTFSTSYSYRKGFVDATQFTNDIYTLYPRLNVTLNWKDIMDVRSSFGINYSYSHYTNYSLDKTKIANQTVNIGTTNYFLKKDLFWENDFRYANNSNISAGFNRASYFWNSSLTYQFYKKQMMLKFKVYDLLNQRQNITRTIGDNYVEDKEELILRRYFMLTLIFKFNKIGGSKS</sequence>
<accession>A0A085BE90</accession>
<feature type="domain" description="Outer membrane protein beta-barrel" evidence="3">
    <location>
        <begin position="758"/>
        <end position="891"/>
    </location>
</feature>
<dbReference type="Pfam" id="PF13620">
    <property type="entry name" value="CarboxypepD_reg"/>
    <property type="match status" value="1"/>
</dbReference>
<comment type="caution">
    <text evidence="4">The sequence shown here is derived from an EMBL/GenBank/DDBJ whole genome shotgun (WGS) entry which is preliminary data.</text>
</comment>
<dbReference type="OrthoDB" id="1682379at2"/>
<dbReference type="RefSeq" id="WP_034976336.1">
    <property type="nucleotide sequence ID" value="NZ_FOFI01000001.1"/>
</dbReference>
<evidence type="ECO:0000256" key="2">
    <source>
        <dbReference type="SAM" id="SignalP"/>
    </source>
</evidence>
<dbReference type="InterPro" id="IPR008969">
    <property type="entry name" value="CarboxyPept-like_regulatory"/>
</dbReference>
<keyword evidence="2" id="KW-0732">Signal</keyword>
<dbReference type="STRING" id="421072.SAMN04488097_0089"/>
<dbReference type="SUPFAM" id="SSF56935">
    <property type="entry name" value="Porins"/>
    <property type="match status" value="1"/>
</dbReference>
<dbReference type="Gene3D" id="2.60.40.1120">
    <property type="entry name" value="Carboxypeptidase-like, regulatory domain"/>
    <property type="match status" value="1"/>
</dbReference>
<dbReference type="eggNOG" id="COG1629">
    <property type="taxonomic scope" value="Bacteria"/>
</dbReference>
<feature type="region of interest" description="Disordered" evidence="1">
    <location>
        <begin position="400"/>
        <end position="431"/>
    </location>
</feature>
<dbReference type="SUPFAM" id="SSF49464">
    <property type="entry name" value="Carboxypeptidase regulatory domain-like"/>
    <property type="match status" value="1"/>
</dbReference>
<dbReference type="AlphaFoldDB" id="A0A085BE90"/>
<dbReference type="Proteomes" id="UP000028623">
    <property type="component" value="Unassembled WGS sequence"/>
</dbReference>
<name>A0A085BE90_9FLAO</name>
<evidence type="ECO:0000256" key="1">
    <source>
        <dbReference type="SAM" id="MobiDB-lite"/>
    </source>
</evidence>
<evidence type="ECO:0000313" key="5">
    <source>
        <dbReference type="Proteomes" id="UP000028623"/>
    </source>
</evidence>
<reference evidence="4 5" key="1">
    <citation type="submission" date="2014-07" db="EMBL/GenBank/DDBJ databases">
        <title>Epilithonimonas lactis LMG 22401 Genome.</title>
        <authorList>
            <person name="Pipes S.E."/>
            <person name="Stropko S.J."/>
        </authorList>
    </citation>
    <scope>NUCLEOTIDE SEQUENCE [LARGE SCALE GENOMIC DNA]</scope>
    <source>
        <strain evidence="4 5">LMG 24401</strain>
    </source>
</reference>
<dbReference type="InterPro" id="IPR041700">
    <property type="entry name" value="OMP_b-brl_3"/>
</dbReference>
<feature type="domain" description="Outer membrane protein beta-barrel" evidence="3">
    <location>
        <begin position="435"/>
        <end position="756"/>
    </location>
</feature>
<feature type="chain" id="PRO_5001786803" description="Outer membrane protein beta-barrel domain-containing protein" evidence="2">
    <location>
        <begin position="18"/>
        <end position="903"/>
    </location>
</feature>
<evidence type="ECO:0000259" key="3">
    <source>
        <dbReference type="Pfam" id="PF14905"/>
    </source>
</evidence>
<feature type="compositionally biased region" description="Polar residues" evidence="1">
    <location>
        <begin position="411"/>
        <end position="431"/>
    </location>
</feature>
<evidence type="ECO:0000313" key="4">
    <source>
        <dbReference type="EMBL" id="KFC20785.1"/>
    </source>
</evidence>
<dbReference type="EMBL" id="JPLY01000004">
    <property type="protein sequence ID" value="KFC20785.1"/>
    <property type="molecule type" value="Genomic_DNA"/>
</dbReference>
<feature type="signal peptide" evidence="2">
    <location>
        <begin position="1"/>
        <end position="17"/>
    </location>
</feature>
<keyword evidence="5" id="KW-1185">Reference proteome</keyword>